<evidence type="ECO:0000313" key="1">
    <source>
        <dbReference type="EMBL" id="EFH81234.1"/>
    </source>
</evidence>
<dbReference type="AlphaFoldDB" id="D6U3Z6"/>
<dbReference type="InParanoid" id="D6U3Z6"/>
<comment type="caution">
    <text evidence="1">The sequence shown here is derived from an EMBL/GenBank/DDBJ whole genome shotgun (WGS) entry which is preliminary data.</text>
</comment>
<reference evidence="1 2" key="1">
    <citation type="journal article" date="2011" name="Stand. Genomic Sci.">
        <title>Non-contiguous finished genome sequence and contextual data of the filamentous soil bacterium Ktedonobacter racemifer type strain (SOSP1-21).</title>
        <authorList>
            <person name="Chang Y.J."/>
            <person name="Land M."/>
            <person name="Hauser L."/>
            <person name="Chertkov O."/>
            <person name="Del Rio T.G."/>
            <person name="Nolan M."/>
            <person name="Copeland A."/>
            <person name="Tice H."/>
            <person name="Cheng J.F."/>
            <person name="Lucas S."/>
            <person name="Han C."/>
            <person name="Goodwin L."/>
            <person name="Pitluck S."/>
            <person name="Ivanova N."/>
            <person name="Ovchinikova G."/>
            <person name="Pati A."/>
            <person name="Chen A."/>
            <person name="Palaniappan K."/>
            <person name="Mavromatis K."/>
            <person name="Liolios K."/>
            <person name="Brettin T."/>
            <person name="Fiebig A."/>
            <person name="Rohde M."/>
            <person name="Abt B."/>
            <person name="Goker M."/>
            <person name="Detter J.C."/>
            <person name="Woyke T."/>
            <person name="Bristow J."/>
            <person name="Eisen J.A."/>
            <person name="Markowitz V."/>
            <person name="Hugenholtz P."/>
            <person name="Kyrpides N.C."/>
            <person name="Klenk H.P."/>
            <person name="Lapidus A."/>
        </authorList>
    </citation>
    <scope>NUCLEOTIDE SEQUENCE [LARGE SCALE GENOMIC DNA]</scope>
    <source>
        <strain evidence="2">DSM 44963</strain>
    </source>
</reference>
<dbReference type="Proteomes" id="UP000004508">
    <property type="component" value="Unassembled WGS sequence"/>
</dbReference>
<evidence type="ECO:0000313" key="2">
    <source>
        <dbReference type="Proteomes" id="UP000004508"/>
    </source>
</evidence>
<dbReference type="RefSeq" id="WP_007918469.1">
    <property type="nucleotide sequence ID" value="NZ_ADVG01000004.1"/>
</dbReference>
<proteinExistence type="predicted"/>
<organism evidence="1 2">
    <name type="scientific">Ktedonobacter racemifer DSM 44963</name>
    <dbReference type="NCBI Taxonomy" id="485913"/>
    <lineage>
        <taxon>Bacteria</taxon>
        <taxon>Bacillati</taxon>
        <taxon>Chloroflexota</taxon>
        <taxon>Ktedonobacteria</taxon>
        <taxon>Ktedonobacterales</taxon>
        <taxon>Ktedonobacteraceae</taxon>
        <taxon>Ktedonobacter</taxon>
    </lineage>
</organism>
<accession>D6U3Z6</accession>
<gene>
    <name evidence="1" type="ORF">Krac_1939</name>
</gene>
<dbReference type="EMBL" id="ADVG01000004">
    <property type="protein sequence ID" value="EFH81234.1"/>
    <property type="molecule type" value="Genomic_DNA"/>
</dbReference>
<protein>
    <submittedName>
        <fullName evidence="1">Uncharacterized protein</fullName>
    </submittedName>
</protein>
<sequence length="98" mass="11643">MKRETSPQELHFIVANDDAHDFDLMQEAWIGNQMVAVIYRVGWEAAMEWRVSFYPQQKWGLELPWETYQMITQTFAAFREEMDQIPNDVSEEPSDQNV</sequence>
<keyword evidence="2" id="KW-1185">Reference proteome</keyword>
<name>D6U3Z6_KTERA</name>